<dbReference type="GO" id="GO:0005581">
    <property type="term" value="C:collagen trimer"/>
    <property type="evidence" value="ECO:0007669"/>
    <property type="project" value="UniProtKB-KW"/>
</dbReference>
<dbReference type="AlphaFoldDB" id="A0AAD3NIM0"/>
<sequence>MMQRLESSSSCLALSGSCLDIRRGRSAPEQQVDLKSEEGRELRVVVNTNDPDTIYAIEAHDNPLDELLYFTPSANQSDGEAVGKESENRVEVEPNKSVSANIKKTATGGDQKSDKVKPLKAVKPRSVRSLKTVKGEALAALCQLPLEEGSCGRYTLRWYFNSQAQACRPFIYSGCEGNENRFILLEECEEVCLGKAKGPRPMKTPR</sequence>
<evidence type="ECO:0000313" key="5">
    <source>
        <dbReference type="Proteomes" id="UP001279410"/>
    </source>
</evidence>
<dbReference type="PROSITE" id="PS50279">
    <property type="entry name" value="BPTI_KUNITZ_2"/>
    <property type="match status" value="1"/>
</dbReference>
<dbReference type="SMART" id="SM00131">
    <property type="entry name" value="KU"/>
    <property type="match status" value="1"/>
</dbReference>
<organism evidence="3 5">
    <name type="scientific">Lates japonicus</name>
    <name type="common">Japanese lates</name>
    <dbReference type="NCBI Taxonomy" id="270547"/>
    <lineage>
        <taxon>Eukaryota</taxon>
        <taxon>Metazoa</taxon>
        <taxon>Chordata</taxon>
        <taxon>Craniata</taxon>
        <taxon>Vertebrata</taxon>
        <taxon>Euteleostomi</taxon>
        <taxon>Actinopterygii</taxon>
        <taxon>Neopterygii</taxon>
        <taxon>Teleostei</taxon>
        <taxon>Neoteleostei</taxon>
        <taxon>Acanthomorphata</taxon>
        <taxon>Carangaria</taxon>
        <taxon>Carangaria incertae sedis</taxon>
        <taxon>Centropomidae</taxon>
        <taxon>Lates</taxon>
    </lineage>
</organism>
<dbReference type="InterPro" id="IPR002223">
    <property type="entry name" value="Kunitz_BPTI"/>
</dbReference>
<keyword evidence="1" id="KW-1015">Disulfide bond</keyword>
<dbReference type="PANTHER" id="PTHR10083:SF374">
    <property type="entry name" value="BPTI_KUNITZ INHIBITOR DOMAIN-CONTAINING PROTEIN"/>
    <property type="match status" value="1"/>
</dbReference>
<proteinExistence type="predicted"/>
<dbReference type="FunFam" id="4.10.410.10:FF:000017">
    <property type="entry name" value="papilin isoform X2"/>
    <property type="match status" value="1"/>
</dbReference>
<dbReference type="InterPro" id="IPR020901">
    <property type="entry name" value="Prtase_inh_Kunz-CS"/>
</dbReference>
<dbReference type="GO" id="GO:0005615">
    <property type="term" value="C:extracellular space"/>
    <property type="evidence" value="ECO:0007669"/>
    <property type="project" value="TreeGrafter"/>
</dbReference>
<protein>
    <submittedName>
        <fullName evidence="3">Collagen alpha-1(I) chain-like protein</fullName>
    </submittedName>
</protein>
<dbReference type="InterPro" id="IPR050098">
    <property type="entry name" value="TFPI/VKTCI-like"/>
</dbReference>
<dbReference type="SUPFAM" id="SSF57362">
    <property type="entry name" value="BPTI-like"/>
    <property type="match status" value="1"/>
</dbReference>
<dbReference type="EMBL" id="BRZM01001195">
    <property type="protein sequence ID" value="GLD72729.1"/>
    <property type="molecule type" value="Genomic_DNA"/>
</dbReference>
<accession>A0AAD3NIM0</accession>
<name>A0AAD3NIM0_LATJO</name>
<dbReference type="PRINTS" id="PR00759">
    <property type="entry name" value="BASICPTASE"/>
</dbReference>
<dbReference type="PANTHER" id="PTHR10083">
    <property type="entry name" value="KUNITZ-TYPE PROTEASE INHIBITOR-RELATED"/>
    <property type="match status" value="1"/>
</dbReference>
<dbReference type="Proteomes" id="UP001279410">
    <property type="component" value="Unassembled WGS sequence"/>
</dbReference>
<dbReference type="PROSITE" id="PS00280">
    <property type="entry name" value="BPTI_KUNITZ_1"/>
    <property type="match status" value="1"/>
</dbReference>
<evidence type="ECO:0000313" key="3">
    <source>
        <dbReference type="EMBL" id="GLD72729.1"/>
    </source>
</evidence>
<dbReference type="PROSITE" id="PS51257">
    <property type="entry name" value="PROKAR_LIPOPROTEIN"/>
    <property type="match status" value="1"/>
</dbReference>
<evidence type="ECO:0000256" key="1">
    <source>
        <dbReference type="ARBA" id="ARBA00023157"/>
    </source>
</evidence>
<dbReference type="Pfam" id="PF00014">
    <property type="entry name" value="Kunitz_BPTI"/>
    <property type="match status" value="1"/>
</dbReference>
<comment type="caution">
    <text evidence="3">The sequence shown here is derived from an EMBL/GenBank/DDBJ whole genome shotgun (WGS) entry which is preliminary data.</text>
</comment>
<keyword evidence="5" id="KW-1185">Reference proteome</keyword>
<dbReference type="InterPro" id="IPR036880">
    <property type="entry name" value="Kunitz_BPTI_sf"/>
</dbReference>
<evidence type="ECO:0000313" key="4">
    <source>
        <dbReference type="EMBL" id="GLD72742.1"/>
    </source>
</evidence>
<reference evidence="3" key="1">
    <citation type="submission" date="2022-08" db="EMBL/GenBank/DDBJ databases">
        <title>Genome sequencing of akame (Lates japonicus).</title>
        <authorList>
            <person name="Hashiguchi Y."/>
            <person name="Takahashi H."/>
        </authorList>
    </citation>
    <scope>NUCLEOTIDE SEQUENCE</scope>
    <source>
        <strain evidence="3">Kochi</strain>
    </source>
</reference>
<dbReference type="Gene3D" id="4.10.410.10">
    <property type="entry name" value="Pancreatic trypsin inhibitor Kunitz domain"/>
    <property type="match status" value="1"/>
</dbReference>
<feature type="domain" description="BPTI/Kunitz inhibitor" evidence="2">
    <location>
        <begin position="142"/>
        <end position="192"/>
    </location>
</feature>
<dbReference type="GO" id="GO:0004867">
    <property type="term" value="F:serine-type endopeptidase inhibitor activity"/>
    <property type="evidence" value="ECO:0007669"/>
    <property type="project" value="InterPro"/>
</dbReference>
<evidence type="ECO:0000259" key="2">
    <source>
        <dbReference type="PROSITE" id="PS50279"/>
    </source>
</evidence>
<keyword evidence="3" id="KW-0176">Collagen</keyword>
<gene>
    <name evidence="3" type="ORF">AKAME5_002405400</name>
    <name evidence="4" type="ORF">AKAME5_002406700</name>
</gene>
<dbReference type="EMBL" id="BRZM01001200">
    <property type="protein sequence ID" value="GLD72742.1"/>
    <property type="molecule type" value="Genomic_DNA"/>
</dbReference>